<comment type="similarity">
    <text evidence="1">Belongs to the HicA mRNA interferase family.</text>
</comment>
<evidence type="ECO:0000256" key="6">
    <source>
        <dbReference type="ARBA" id="ARBA00022884"/>
    </source>
</evidence>
<dbReference type="AlphaFoldDB" id="A0AAE4FUH3"/>
<dbReference type="Gene3D" id="3.30.920.30">
    <property type="entry name" value="Hypothetical protein"/>
    <property type="match status" value="1"/>
</dbReference>
<dbReference type="RefSeq" id="WP_322878369.1">
    <property type="nucleotide sequence ID" value="NZ_JAVMIP010000009.1"/>
</dbReference>
<evidence type="ECO:0000256" key="2">
    <source>
        <dbReference type="ARBA" id="ARBA00022649"/>
    </source>
</evidence>
<dbReference type="EMBL" id="JAVMIP010000009">
    <property type="protein sequence ID" value="MDS3861115.1"/>
    <property type="molecule type" value="Genomic_DNA"/>
</dbReference>
<evidence type="ECO:0000256" key="5">
    <source>
        <dbReference type="ARBA" id="ARBA00022801"/>
    </source>
</evidence>
<organism evidence="8 9">
    <name type="scientific">Pseudocalidococcus azoricus BACA0444</name>
    <dbReference type="NCBI Taxonomy" id="2918990"/>
    <lineage>
        <taxon>Bacteria</taxon>
        <taxon>Bacillati</taxon>
        <taxon>Cyanobacteriota</taxon>
        <taxon>Cyanophyceae</taxon>
        <taxon>Acaryochloridales</taxon>
        <taxon>Thermosynechococcaceae</taxon>
        <taxon>Pseudocalidococcus</taxon>
        <taxon>Pseudocalidococcus azoricus</taxon>
    </lineage>
</organism>
<dbReference type="GO" id="GO:0016787">
    <property type="term" value="F:hydrolase activity"/>
    <property type="evidence" value="ECO:0007669"/>
    <property type="project" value="UniProtKB-KW"/>
</dbReference>
<evidence type="ECO:0000313" key="8">
    <source>
        <dbReference type="EMBL" id="MDS3861115.1"/>
    </source>
</evidence>
<keyword evidence="2" id="KW-1277">Toxin-antitoxin system</keyword>
<proteinExistence type="inferred from homology"/>
<dbReference type="SUPFAM" id="SSF54786">
    <property type="entry name" value="YcfA/nrd intein domain"/>
    <property type="match status" value="1"/>
</dbReference>
<keyword evidence="4" id="KW-0255">Endonuclease</keyword>
<accession>A0AAE4FUH3</accession>
<dbReference type="Proteomes" id="UP001268256">
    <property type="component" value="Unassembled WGS sequence"/>
</dbReference>
<keyword evidence="5" id="KW-0378">Hydrolase</keyword>
<dbReference type="GO" id="GO:0003729">
    <property type="term" value="F:mRNA binding"/>
    <property type="evidence" value="ECO:0007669"/>
    <property type="project" value="InterPro"/>
</dbReference>
<dbReference type="GO" id="GO:0004519">
    <property type="term" value="F:endonuclease activity"/>
    <property type="evidence" value="ECO:0007669"/>
    <property type="project" value="UniProtKB-KW"/>
</dbReference>
<comment type="caution">
    <text evidence="8">The sequence shown here is derived from an EMBL/GenBank/DDBJ whole genome shotgun (WGS) entry which is preliminary data.</text>
</comment>
<keyword evidence="3" id="KW-0540">Nuclease</keyword>
<keyword evidence="6" id="KW-0694">RNA-binding</keyword>
<dbReference type="InterPro" id="IPR012933">
    <property type="entry name" value="HicA_mRNA_interferase"/>
</dbReference>
<evidence type="ECO:0000256" key="4">
    <source>
        <dbReference type="ARBA" id="ARBA00022759"/>
    </source>
</evidence>
<evidence type="ECO:0000313" key="9">
    <source>
        <dbReference type="Proteomes" id="UP001268256"/>
    </source>
</evidence>
<dbReference type="Pfam" id="PF07927">
    <property type="entry name" value="HicA_toxin"/>
    <property type="match status" value="1"/>
</dbReference>
<dbReference type="InterPro" id="IPR038570">
    <property type="entry name" value="HicA_sf"/>
</dbReference>
<keyword evidence="7" id="KW-0346">Stress response</keyword>
<name>A0AAE4FUH3_9CYAN</name>
<reference evidence="9" key="1">
    <citation type="submission" date="2023-07" db="EMBL/GenBank/DDBJ databases">
        <authorList>
            <person name="Luz R."/>
            <person name="Cordeiro R."/>
            <person name="Fonseca A."/>
            <person name="Goncalves V."/>
        </authorList>
    </citation>
    <scope>NUCLEOTIDE SEQUENCE [LARGE SCALE GENOMIC DNA]</scope>
    <source>
        <strain evidence="9">BACA0444</strain>
    </source>
</reference>
<evidence type="ECO:0000256" key="7">
    <source>
        <dbReference type="ARBA" id="ARBA00023016"/>
    </source>
</evidence>
<keyword evidence="9" id="KW-1185">Reference proteome</keyword>
<gene>
    <name evidence="8" type="ORF">RIF25_09885</name>
</gene>
<evidence type="ECO:0000256" key="3">
    <source>
        <dbReference type="ARBA" id="ARBA00022722"/>
    </source>
</evidence>
<protein>
    <submittedName>
        <fullName evidence="8">Type II toxin-antitoxin system HicA family toxin</fullName>
    </submittedName>
</protein>
<evidence type="ECO:0000256" key="1">
    <source>
        <dbReference type="ARBA" id="ARBA00006620"/>
    </source>
</evidence>
<sequence>MKSVSGKTFCRIVERYGWVLRRLMGSHHIYSQKDSTVRLVMPAHGNRDLPIGTLKSLMRYAGLQEEDLQ</sequence>